<evidence type="ECO:0000256" key="8">
    <source>
        <dbReference type="ARBA" id="ARBA00048689"/>
    </source>
</evidence>
<dbReference type="PANTHER" id="PTHR48090">
    <property type="entry name" value="UNDECAPRENYL-PHOSPHATE 4-DEOXY-4-FORMAMIDO-L-ARABINOSE TRANSFERASE-RELATED"/>
    <property type="match status" value="1"/>
</dbReference>
<evidence type="ECO:0000256" key="2">
    <source>
        <dbReference type="ARBA" id="ARBA00006739"/>
    </source>
</evidence>
<comment type="catalytic activity">
    <reaction evidence="9">
        <text>an NDP-alpha-D-glucose + (2R)-3-phosphoglycerate = (2R)-2-O-(alpha-D-glucopyranosyl)-3-phospho-glycerate + a ribonucleoside 5'-diphosphate + H(+)</text>
        <dbReference type="Rhea" id="RHEA:47244"/>
        <dbReference type="ChEBI" id="CHEBI:15378"/>
        <dbReference type="ChEBI" id="CHEBI:57930"/>
        <dbReference type="ChEBI" id="CHEBI:58272"/>
        <dbReference type="ChEBI" id="CHEBI:62600"/>
        <dbReference type="ChEBI" id="CHEBI:76533"/>
        <dbReference type="EC" id="2.4.1.266"/>
    </reaction>
    <physiologicalReaction direction="left-to-right" evidence="9">
        <dbReference type="Rhea" id="RHEA:47245"/>
    </physiologicalReaction>
</comment>
<comment type="caution">
    <text evidence="11">The sequence shown here is derived from an EMBL/GenBank/DDBJ whole genome shotgun (WGS) entry which is preliminary data.</text>
</comment>
<name>A0ABS4HTW9_9BACL</name>
<dbReference type="Gene3D" id="3.90.550.10">
    <property type="entry name" value="Spore Coat Polysaccharide Biosynthesis Protein SpsA, Chain A"/>
    <property type="match status" value="1"/>
</dbReference>
<dbReference type="CDD" id="cd04179">
    <property type="entry name" value="DPM_DPG-synthase_like"/>
    <property type="match status" value="1"/>
</dbReference>
<keyword evidence="4" id="KW-0808">Transferase</keyword>
<evidence type="ECO:0000313" key="12">
    <source>
        <dbReference type="Proteomes" id="UP001519344"/>
    </source>
</evidence>
<accession>A0ABS4HTW9</accession>
<comment type="cofactor">
    <cofactor evidence="1">
        <name>Mg(2+)</name>
        <dbReference type="ChEBI" id="CHEBI:18420"/>
    </cofactor>
</comment>
<organism evidence="11 12">
    <name type="scientific">Paenibacillus aceris</name>
    <dbReference type="NCBI Taxonomy" id="869555"/>
    <lineage>
        <taxon>Bacteria</taxon>
        <taxon>Bacillati</taxon>
        <taxon>Bacillota</taxon>
        <taxon>Bacilli</taxon>
        <taxon>Bacillales</taxon>
        <taxon>Paenibacillaceae</taxon>
        <taxon>Paenibacillus</taxon>
    </lineage>
</organism>
<dbReference type="SUPFAM" id="SSF53448">
    <property type="entry name" value="Nucleotide-diphospho-sugar transferases"/>
    <property type="match status" value="1"/>
</dbReference>
<keyword evidence="5" id="KW-0460">Magnesium</keyword>
<evidence type="ECO:0000256" key="7">
    <source>
        <dbReference type="ARBA" id="ARBA00040894"/>
    </source>
</evidence>
<reference evidence="11 12" key="1">
    <citation type="submission" date="2021-03" db="EMBL/GenBank/DDBJ databases">
        <title>Genomic Encyclopedia of Type Strains, Phase IV (KMG-IV): sequencing the most valuable type-strain genomes for metagenomic binning, comparative biology and taxonomic classification.</title>
        <authorList>
            <person name="Goeker M."/>
        </authorList>
    </citation>
    <scope>NUCLEOTIDE SEQUENCE [LARGE SCALE GENOMIC DNA]</scope>
    <source>
        <strain evidence="11 12">DSM 24950</strain>
    </source>
</reference>
<comment type="similarity">
    <text evidence="2">Belongs to the glycosyltransferase 2 family.</text>
</comment>
<evidence type="ECO:0000256" key="6">
    <source>
        <dbReference type="ARBA" id="ARBA00039022"/>
    </source>
</evidence>
<dbReference type="RefSeq" id="WP_167053641.1">
    <property type="nucleotide sequence ID" value="NZ_JAAOZR010000006.1"/>
</dbReference>
<evidence type="ECO:0000256" key="4">
    <source>
        <dbReference type="ARBA" id="ARBA00022679"/>
    </source>
</evidence>
<feature type="domain" description="Glycosyltransferase 2-like" evidence="10">
    <location>
        <begin position="6"/>
        <end position="124"/>
    </location>
</feature>
<dbReference type="InterPro" id="IPR050256">
    <property type="entry name" value="Glycosyltransferase_2"/>
</dbReference>
<comment type="catalytic activity">
    <reaction evidence="8">
        <text>(2R)-3-phosphoglycerate + UDP-alpha-D-glucose = (2R)-2-O-(alpha-D-glucopyranosyl)-3-phospho-glycerate + UDP + H(+)</text>
        <dbReference type="Rhea" id="RHEA:31319"/>
        <dbReference type="ChEBI" id="CHEBI:15378"/>
        <dbReference type="ChEBI" id="CHEBI:58223"/>
        <dbReference type="ChEBI" id="CHEBI:58272"/>
        <dbReference type="ChEBI" id="CHEBI:58885"/>
        <dbReference type="ChEBI" id="CHEBI:62600"/>
        <dbReference type="EC" id="2.4.1.266"/>
    </reaction>
    <physiologicalReaction direction="left-to-right" evidence="8">
        <dbReference type="Rhea" id="RHEA:31320"/>
    </physiologicalReaction>
</comment>
<keyword evidence="12" id="KW-1185">Reference proteome</keyword>
<proteinExistence type="inferred from homology"/>
<evidence type="ECO:0000256" key="3">
    <source>
        <dbReference type="ARBA" id="ARBA00022676"/>
    </source>
</evidence>
<evidence type="ECO:0000313" key="11">
    <source>
        <dbReference type="EMBL" id="MBP1962058.1"/>
    </source>
</evidence>
<evidence type="ECO:0000256" key="5">
    <source>
        <dbReference type="ARBA" id="ARBA00022842"/>
    </source>
</evidence>
<evidence type="ECO:0000256" key="1">
    <source>
        <dbReference type="ARBA" id="ARBA00001946"/>
    </source>
</evidence>
<protein>
    <recommendedName>
        <fullName evidence="7">Glucosyl-3-phosphoglycerate synthase</fullName>
        <ecNumber evidence="6">2.4.1.266</ecNumber>
    </recommendedName>
</protein>
<keyword evidence="3" id="KW-0328">Glycosyltransferase</keyword>
<dbReference type="EMBL" id="JAGGKV010000002">
    <property type="protein sequence ID" value="MBP1962058.1"/>
    <property type="molecule type" value="Genomic_DNA"/>
</dbReference>
<dbReference type="Proteomes" id="UP001519344">
    <property type="component" value="Unassembled WGS sequence"/>
</dbReference>
<evidence type="ECO:0000256" key="9">
    <source>
        <dbReference type="ARBA" id="ARBA00048997"/>
    </source>
</evidence>
<evidence type="ECO:0000259" key="10">
    <source>
        <dbReference type="Pfam" id="PF00535"/>
    </source>
</evidence>
<sequence length="243" mass="27192">MKPYLSIIIPAWNEGGSIEHTLRYLQEQAELLCSSSMRFEIIVVDDGSRDNTYEVAWPWADKLIKHSRRCGKGAAMQSGIAEARGDLLLFLDADLQATAGEALVLLEPLLRSEADMAIAKLPPSRTKAGFGLVKGLARRGIRRLSGYETEAPLSGQRAVRADRLRELGKLQRGFGVEVALTIDAARRGLRIVELDVPITHRETGRDWHGFMHRGKQFAAVSLTLLSRWRERKPVWYSSDRSSI</sequence>
<gene>
    <name evidence="11" type="ORF">J2Z65_001256</name>
</gene>
<dbReference type="EC" id="2.4.1.266" evidence="6"/>
<dbReference type="Pfam" id="PF00535">
    <property type="entry name" value="Glycos_transf_2"/>
    <property type="match status" value="1"/>
</dbReference>
<dbReference type="InterPro" id="IPR001173">
    <property type="entry name" value="Glyco_trans_2-like"/>
</dbReference>
<dbReference type="PANTHER" id="PTHR48090:SF10">
    <property type="entry name" value="GLUCOSYL-3-PHOSPHOGLYCERATE SYNTHASE"/>
    <property type="match status" value="1"/>
</dbReference>
<dbReference type="InterPro" id="IPR029044">
    <property type="entry name" value="Nucleotide-diphossugar_trans"/>
</dbReference>